<accession>A0A9Q4DEY9</accession>
<accession>A0A1E9PFV9</accession>
<evidence type="ECO:0000313" key="2">
    <source>
        <dbReference type="EMBL" id="WWC54889.1"/>
    </source>
</evidence>
<dbReference type="GeneID" id="86857573"/>
<evidence type="ECO:0000313" key="4">
    <source>
        <dbReference type="Proteomes" id="UP001069047"/>
    </source>
</evidence>
<evidence type="ECO:0008006" key="5">
    <source>
        <dbReference type="Google" id="ProtNLM"/>
    </source>
</evidence>
<dbReference type="Proteomes" id="UP001069047">
    <property type="component" value="Unassembled WGS sequence"/>
</dbReference>
<name>A0A1E9PFV9_9LACT</name>
<dbReference type="Pfam" id="PF21983">
    <property type="entry name" value="NikA-like"/>
    <property type="match status" value="1"/>
</dbReference>
<sequence length="60" mass="7335">MTEDKKRPRGRPATGRKRYKTLNMKFTEEERMYLKNQAKIHDLTLSDYFLTIAKEYEKKH</sequence>
<dbReference type="RefSeq" id="WP_070559581.1">
    <property type="nucleotide sequence ID" value="NZ_CAJHLG010000001.1"/>
</dbReference>
<proteinExistence type="predicted"/>
<evidence type="ECO:0000313" key="3">
    <source>
        <dbReference type="Proteomes" id="UP000250354"/>
    </source>
</evidence>
<reference evidence="1" key="2">
    <citation type="submission" date="2022-09" db="EMBL/GenBank/DDBJ databases">
        <title>Aerococcus urinae taxonomy study.</title>
        <authorList>
            <person name="Christensen J."/>
            <person name="Senneby E."/>
        </authorList>
    </citation>
    <scope>NUCLEOTIDE SEQUENCE</scope>
    <source>
        <strain evidence="1">LUND-41-B12</strain>
    </source>
</reference>
<dbReference type="Proteomes" id="UP000250354">
    <property type="component" value="Chromosome"/>
</dbReference>
<protein>
    <recommendedName>
        <fullName evidence="5">CopG family transcriptional regulator</fullName>
    </recommendedName>
</protein>
<keyword evidence="3" id="KW-1185">Reference proteome</keyword>
<dbReference type="EMBL" id="JAOTMY010000001">
    <property type="protein sequence ID" value="MCY3086619.1"/>
    <property type="molecule type" value="Genomic_DNA"/>
</dbReference>
<evidence type="ECO:0000313" key="1">
    <source>
        <dbReference type="EMBL" id="MCY3086619.1"/>
    </source>
</evidence>
<gene>
    <name evidence="2" type="ORF">DBT44_0000915</name>
    <name evidence="1" type="ORF">ODY61_00660</name>
</gene>
<organism evidence="1 4">
    <name type="scientific">Aerococcus mictus</name>
    <dbReference type="NCBI Taxonomy" id="2976810"/>
    <lineage>
        <taxon>Bacteria</taxon>
        <taxon>Bacillati</taxon>
        <taxon>Bacillota</taxon>
        <taxon>Bacilli</taxon>
        <taxon>Lactobacillales</taxon>
        <taxon>Aerococcaceae</taxon>
        <taxon>Aerococcus</taxon>
    </lineage>
</organism>
<reference evidence="2" key="3">
    <citation type="submission" date="2024-02" db="EMBL/GenBank/DDBJ databases">
        <authorList>
            <person name="Choi B."/>
        </authorList>
    </citation>
    <scope>NUCLEOTIDE SEQUENCE</scope>
    <source>
        <strain evidence="2">UMB1016</strain>
    </source>
</reference>
<dbReference type="AlphaFoldDB" id="A0A1E9PFV9"/>
<dbReference type="InterPro" id="IPR053842">
    <property type="entry name" value="NikA-like"/>
</dbReference>
<reference evidence="2 3" key="1">
    <citation type="journal article" date="2020" name="J. Bacteriol.">
        <title>Aerococcus urinae Isolated from Women with Lower Urinary Tract Symptoms: In Vitro Aggregation and Genome Analysis.</title>
        <authorList>
            <person name="Hilt E.E."/>
            <person name="Putonti C."/>
            <person name="Thomas-White K."/>
            <person name="Lewis A.L."/>
            <person name="Visick K.L."/>
            <person name="Gilbert N.M."/>
            <person name="Wolfe A.J."/>
        </authorList>
    </citation>
    <scope>NUCLEOTIDE SEQUENCE [LARGE SCALE GENOMIC DNA]</scope>
    <source>
        <strain evidence="2 3">UMB1016</strain>
    </source>
</reference>
<dbReference type="EMBL" id="CP145132">
    <property type="protein sequence ID" value="WWC54889.1"/>
    <property type="molecule type" value="Genomic_DNA"/>
</dbReference>